<name>A0A1W2EDS5_9RHOB</name>
<dbReference type="AlphaFoldDB" id="A0A1W2EDS5"/>
<protein>
    <submittedName>
        <fullName evidence="1">Uncharacterized protein</fullName>
    </submittedName>
</protein>
<evidence type="ECO:0000313" key="2">
    <source>
        <dbReference type="Proteomes" id="UP000192330"/>
    </source>
</evidence>
<proteinExistence type="predicted"/>
<organism evidence="1 2">
    <name type="scientific">Primorskyibacter flagellatus</name>
    <dbReference type="NCBI Taxonomy" id="1387277"/>
    <lineage>
        <taxon>Bacteria</taxon>
        <taxon>Pseudomonadati</taxon>
        <taxon>Pseudomonadota</taxon>
        <taxon>Alphaproteobacteria</taxon>
        <taxon>Rhodobacterales</taxon>
        <taxon>Roseobacteraceae</taxon>
        <taxon>Primorskyibacter</taxon>
    </lineage>
</organism>
<keyword evidence="2" id="KW-1185">Reference proteome</keyword>
<dbReference type="EMBL" id="FWYD01000027">
    <property type="protein sequence ID" value="SMD07869.1"/>
    <property type="molecule type" value="Genomic_DNA"/>
</dbReference>
<evidence type="ECO:0000313" key="1">
    <source>
        <dbReference type="EMBL" id="SMD07869.1"/>
    </source>
</evidence>
<dbReference type="Proteomes" id="UP000192330">
    <property type="component" value="Unassembled WGS sequence"/>
</dbReference>
<sequence>MWLRMPRHTGCCVWFQMFDRDMAFAMGLIDIRQFHIALKIDKCFAKRLSVLVAKNVKRR</sequence>
<accession>A0A1W2EDS5</accession>
<gene>
    <name evidence="1" type="ORF">SAMN06295998_1271</name>
</gene>
<reference evidence="1 2" key="1">
    <citation type="submission" date="2017-04" db="EMBL/GenBank/DDBJ databases">
        <authorList>
            <person name="Afonso C.L."/>
            <person name="Miller P.J."/>
            <person name="Scott M.A."/>
            <person name="Spackman E."/>
            <person name="Goraichik I."/>
            <person name="Dimitrov K.M."/>
            <person name="Suarez D.L."/>
            <person name="Swayne D.E."/>
        </authorList>
    </citation>
    <scope>NUCLEOTIDE SEQUENCE [LARGE SCALE GENOMIC DNA]</scope>
    <source>
        <strain evidence="1 2">CGMCC 1.12644</strain>
    </source>
</reference>